<comment type="caution">
    <text evidence="8">The sequence shown here is derived from an EMBL/GenBank/DDBJ whole genome shotgun (WGS) entry which is preliminary data.</text>
</comment>
<dbReference type="RefSeq" id="WP_170201608.1">
    <property type="nucleotide sequence ID" value="NZ_RJKE01000001.1"/>
</dbReference>
<accession>A0A3N1D349</accession>
<keyword evidence="3" id="KW-0479">Metal-binding</keyword>
<evidence type="ECO:0000256" key="6">
    <source>
        <dbReference type="SAM" id="MobiDB-lite"/>
    </source>
</evidence>
<dbReference type="InterPro" id="IPR050157">
    <property type="entry name" value="PSI_iron-sulfur_center"/>
</dbReference>
<feature type="domain" description="4Fe-4S ferredoxin-type" evidence="7">
    <location>
        <begin position="6"/>
        <end position="35"/>
    </location>
</feature>
<sequence length="219" mass="23375">MKIVRQEIKIVDANCTGCYRCERACPTAAITMVGPRKEEIAVVDNDKCIACFRCVDVCDDDAMLIAEREVPRKVRTSPRSVDPAELNALCEAAGLDPDQMACLCSSTKVKELAAAALNGASTFEELALATGAASGCLLYCGVPMRRVLRARTGDEVDPSGSKVRRYDSAQILLDIDEAAADAYPLFALRREQAAARAKRQSSGASPEGAARSGEARSTP</sequence>
<evidence type="ECO:0000259" key="7">
    <source>
        <dbReference type="PROSITE" id="PS51379"/>
    </source>
</evidence>
<keyword evidence="4" id="KW-0408">Iron</keyword>
<dbReference type="InterPro" id="IPR017896">
    <property type="entry name" value="4Fe4S_Fe-S-bd"/>
</dbReference>
<protein>
    <submittedName>
        <fullName evidence="8">4Fe-4S dicluster protein</fullName>
    </submittedName>
</protein>
<keyword evidence="9" id="KW-1185">Reference proteome</keyword>
<evidence type="ECO:0000256" key="3">
    <source>
        <dbReference type="ARBA" id="ARBA00022723"/>
    </source>
</evidence>
<dbReference type="PANTHER" id="PTHR24960">
    <property type="entry name" value="PHOTOSYSTEM I IRON-SULFUR CENTER-RELATED"/>
    <property type="match status" value="1"/>
</dbReference>
<dbReference type="AlphaFoldDB" id="A0A3N1D349"/>
<proteinExistence type="predicted"/>
<evidence type="ECO:0000256" key="2">
    <source>
        <dbReference type="ARBA" id="ARBA00022485"/>
    </source>
</evidence>
<dbReference type="Pfam" id="PF12838">
    <property type="entry name" value="Fer4_7"/>
    <property type="match status" value="1"/>
</dbReference>
<dbReference type="EMBL" id="RJKE01000001">
    <property type="protein sequence ID" value="ROO87955.1"/>
    <property type="molecule type" value="Genomic_DNA"/>
</dbReference>
<reference evidence="8 9" key="1">
    <citation type="submission" date="2018-11" db="EMBL/GenBank/DDBJ databases">
        <title>Sequencing the genomes of 1000 actinobacteria strains.</title>
        <authorList>
            <person name="Klenk H.-P."/>
        </authorList>
    </citation>
    <scope>NUCLEOTIDE SEQUENCE [LARGE SCALE GENOMIC DNA]</scope>
    <source>
        <strain evidence="8 9">DSM 44254</strain>
    </source>
</reference>
<dbReference type="InterPro" id="IPR017900">
    <property type="entry name" value="4Fe4S_Fe_S_CS"/>
</dbReference>
<gene>
    <name evidence="8" type="ORF">EDD29_5604</name>
</gene>
<dbReference type="GO" id="GO:0046872">
    <property type="term" value="F:metal ion binding"/>
    <property type="evidence" value="ECO:0007669"/>
    <property type="project" value="UniProtKB-KW"/>
</dbReference>
<evidence type="ECO:0000313" key="8">
    <source>
        <dbReference type="EMBL" id="ROO87955.1"/>
    </source>
</evidence>
<evidence type="ECO:0000256" key="5">
    <source>
        <dbReference type="ARBA" id="ARBA00023014"/>
    </source>
</evidence>
<dbReference type="Proteomes" id="UP000272400">
    <property type="component" value="Unassembled WGS sequence"/>
</dbReference>
<dbReference type="PROSITE" id="PS51379">
    <property type="entry name" value="4FE4S_FER_2"/>
    <property type="match status" value="2"/>
</dbReference>
<organism evidence="8 9">
    <name type="scientific">Actinocorallia herbida</name>
    <dbReference type="NCBI Taxonomy" id="58109"/>
    <lineage>
        <taxon>Bacteria</taxon>
        <taxon>Bacillati</taxon>
        <taxon>Actinomycetota</taxon>
        <taxon>Actinomycetes</taxon>
        <taxon>Streptosporangiales</taxon>
        <taxon>Thermomonosporaceae</taxon>
        <taxon>Actinocorallia</taxon>
    </lineage>
</organism>
<feature type="domain" description="4Fe-4S ferredoxin-type" evidence="7">
    <location>
        <begin position="39"/>
        <end position="68"/>
    </location>
</feature>
<dbReference type="SUPFAM" id="SSF54862">
    <property type="entry name" value="4Fe-4S ferredoxins"/>
    <property type="match status" value="1"/>
</dbReference>
<feature type="region of interest" description="Disordered" evidence="6">
    <location>
        <begin position="196"/>
        <end position="219"/>
    </location>
</feature>
<dbReference type="GO" id="GO:0051539">
    <property type="term" value="F:4 iron, 4 sulfur cluster binding"/>
    <property type="evidence" value="ECO:0007669"/>
    <property type="project" value="UniProtKB-KW"/>
</dbReference>
<dbReference type="Gene3D" id="3.30.70.20">
    <property type="match status" value="1"/>
</dbReference>
<evidence type="ECO:0000256" key="1">
    <source>
        <dbReference type="ARBA" id="ARBA00001966"/>
    </source>
</evidence>
<keyword evidence="5" id="KW-0411">Iron-sulfur</keyword>
<evidence type="ECO:0000256" key="4">
    <source>
        <dbReference type="ARBA" id="ARBA00023004"/>
    </source>
</evidence>
<dbReference type="PROSITE" id="PS00198">
    <property type="entry name" value="4FE4S_FER_1"/>
    <property type="match status" value="1"/>
</dbReference>
<name>A0A3N1D349_9ACTN</name>
<evidence type="ECO:0000313" key="9">
    <source>
        <dbReference type="Proteomes" id="UP000272400"/>
    </source>
</evidence>
<keyword evidence="2" id="KW-0004">4Fe-4S</keyword>
<dbReference type="PANTHER" id="PTHR24960:SF79">
    <property type="entry name" value="PHOTOSYSTEM I IRON-SULFUR CENTER"/>
    <property type="match status" value="1"/>
</dbReference>
<comment type="cofactor">
    <cofactor evidence="1">
        <name>[4Fe-4S] cluster</name>
        <dbReference type="ChEBI" id="CHEBI:49883"/>
    </cofactor>
</comment>